<feature type="compositionally biased region" description="Polar residues" evidence="1">
    <location>
        <begin position="211"/>
        <end position="222"/>
    </location>
</feature>
<protein>
    <recommendedName>
        <fullName evidence="2">UPF3 domain-containing protein</fullName>
    </recommendedName>
</protein>
<dbReference type="InParanoid" id="G4TAM6"/>
<feature type="compositionally biased region" description="Low complexity" evidence="1">
    <location>
        <begin position="295"/>
        <end position="313"/>
    </location>
</feature>
<feature type="compositionally biased region" description="Basic residues" evidence="1">
    <location>
        <begin position="320"/>
        <end position="332"/>
    </location>
</feature>
<evidence type="ECO:0000313" key="4">
    <source>
        <dbReference type="Proteomes" id="UP000007148"/>
    </source>
</evidence>
<dbReference type="Pfam" id="PF03467">
    <property type="entry name" value="Smg4_UPF3"/>
    <property type="match status" value="1"/>
</dbReference>
<dbReference type="AlphaFoldDB" id="G4TAM6"/>
<feature type="compositionally biased region" description="Low complexity" evidence="1">
    <location>
        <begin position="168"/>
        <end position="177"/>
    </location>
</feature>
<feature type="compositionally biased region" description="Polar residues" evidence="1">
    <location>
        <begin position="116"/>
        <end position="129"/>
    </location>
</feature>
<feature type="region of interest" description="Disordered" evidence="1">
    <location>
        <begin position="28"/>
        <end position="339"/>
    </location>
</feature>
<gene>
    <name evidence="3" type="ORF">PIIN_02245</name>
</gene>
<feature type="domain" description="UPF3" evidence="2">
    <location>
        <begin position="4"/>
        <end position="60"/>
    </location>
</feature>
<dbReference type="InterPro" id="IPR005120">
    <property type="entry name" value="UPF3_dom"/>
</dbReference>
<name>G4TAM6_SERID</name>
<organism evidence="3 4">
    <name type="scientific">Serendipita indica (strain DSM 11827)</name>
    <name type="common">Root endophyte fungus</name>
    <name type="synonym">Piriformospora indica</name>
    <dbReference type="NCBI Taxonomy" id="1109443"/>
    <lineage>
        <taxon>Eukaryota</taxon>
        <taxon>Fungi</taxon>
        <taxon>Dikarya</taxon>
        <taxon>Basidiomycota</taxon>
        <taxon>Agaricomycotina</taxon>
        <taxon>Agaricomycetes</taxon>
        <taxon>Sebacinales</taxon>
        <taxon>Serendipitaceae</taxon>
        <taxon>Serendipita</taxon>
    </lineage>
</organism>
<evidence type="ECO:0000259" key="2">
    <source>
        <dbReference type="Pfam" id="PF03467"/>
    </source>
</evidence>
<evidence type="ECO:0000256" key="1">
    <source>
        <dbReference type="SAM" id="MobiDB-lite"/>
    </source>
</evidence>
<keyword evidence="4" id="KW-1185">Reference proteome</keyword>
<feature type="compositionally biased region" description="Basic and acidic residues" evidence="1">
    <location>
        <begin position="28"/>
        <end position="37"/>
    </location>
</feature>
<dbReference type="HOGENOM" id="CLU_819182_0_0_1"/>
<feature type="compositionally biased region" description="Low complexity" evidence="1">
    <location>
        <begin position="138"/>
        <end position="152"/>
    </location>
</feature>
<sequence length="339" mass="34834">MSTPKVDARQGTIEEEDNYKSFLQLLERGENPSKEKPPPQPTIDPNKPESTPLLDSLIAAKSGKKYKPSHLHPSKANRAADDAHFSRTQPIVPSGPVTLLTSTKGDASNKAVAPTSPRSPQVKPTSESNAPKGKGKGKAAAGAPSEQAASSHKPPKPKGAGKKPPAPSAEEAGGAKTSEADTKEDTTTKKTGQAKKKKQAESASSKAELGTETSENAENNAPKSGRGRGGRGRGSGLVQVPRILTKIIAEGTSNTPNVKSNPRGESETSSGVAATPGGSLATSDGPVLPSPLPAVSNVSTDDSVVTPSNGPVRGVDRGRRPFRARGRGRGRGRGVGDPA</sequence>
<accession>G4TAM6</accession>
<dbReference type="OrthoDB" id="18087at2759"/>
<dbReference type="EMBL" id="CAFZ01000031">
    <property type="protein sequence ID" value="CCA68380.1"/>
    <property type="molecule type" value="Genomic_DNA"/>
</dbReference>
<feature type="compositionally biased region" description="Basic residues" evidence="1">
    <location>
        <begin position="62"/>
        <end position="75"/>
    </location>
</feature>
<evidence type="ECO:0000313" key="3">
    <source>
        <dbReference type="EMBL" id="CCA68380.1"/>
    </source>
</evidence>
<reference evidence="3 4" key="1">
    <citation type="journal article" date="2011" name="PLoS Pathog.">
        <title>Endophytic Life Strategies Decoded by Genome and Transcriptome Analyses of the Mutualistic Root Symbiont Piriformospora indica.</title>
        <authorList>
            <person name="Zuccaro A."/>
            <person name="Lahrmann U."/>
            <person name="Guldener U."/>
            <person name="Langen G."/>
            <person name="Pfiffi S."/>
            <person name="Biedenkopf D."/>
            <person name="Wong P."/>
            <person name="Samans B."/>
            <person name="Grimm C."/>
            <person name="Basiewicz M."/>
            <person name="Murat C."/>
            <person name="Martin F."/>
            <person name="Kogel K.H."/>
        </authorList>
    </citation>
    <scope>NUCLEOTIDE SEQUENCE [LARGE SCALE GENOMIC DNA]</scope>
    <source>
        <strain evidence="3 4">DSM 11827</strain>
    </source>
</reference>
<comment type="caution">
    <text evidence="3">The sequence shown here is derived from an EMBL/GenBank/DDBJ whole genome shotgun (WGS) entry which is preliminary data.</text>
</comment>
<proteinExistence type="predicted"/>
<feature type="compositionally biased region" description="Basic and acidic residues" evidence="1">
    <location>
        <begin position="178"/>
        <end position="188"/>
    </location>
</feature>
<dbReference type="Proteomes" id="UP000007148">
    <property type="component" value="Unassembled WGS sequence"/>
</dbReference>
<feature type="compositionally biased region" description="Polar residues" evidence="1">
    <location>
        <begin position="251"/>
        <end position="260"/>
    </location>
</feature>